<feature type="region of interest" description="Disordered" evidence="1">
    <location>
        <begin position="1"/>
        <end position="31"/>
    </location>
</feature>
<sequence length="243" mass="26628">MTALLPPGSWDTHVHLFDPDQHGAQPDGERNGFTPPHHNAGHIVKSCPSHNFVVVVPFNQNTETKQTVNAINSLNSMGRKAKGTIVLQLKEMEETNLRKLHGSGIRAVRIHEASARVLVGNDENVEQLVRDVAEKIAVVGWRVDLFLPLEVWARLAPTLRDVHKQLGTTFIADHLCCAGPDDADSEALTEALRLVEEGVLHVKISALNRFCGPKGVEALEAVVRKFVGCRRGSRPCLAAIGRM</sequence>
<dbReference type="PANTHER" id="PTHR35563:SF2">
    <property type="entry name" value="BARREL METAL-DEPENDENT HYDROLASE, PUTATIVE (AFU_ORTHOLOGUE AFUA_1G16240)-RELATED"/>
    <property type="match status" value="1"/>
</dbReference>
<accession>A0A427YSX8</accession>
<dbReference type="SUPFAM" id="SSF51556">
    <property type="entry name" value="Metallo-dependent hydrolases"/>
    <property type="match status" value="1"/>
</dbReference>
<dbReference type="AlphaFoldDB" id="A0A427YSX8"/>
<keyword evidence="3" id="KW-1185">Reference proteome</keyword>
<evidence type="ECO:0008006" key="4">
    <source>
        <dbReference type="Google" id="ProtNLM"/>
    </source>
</evidence>
<dbReference type="Proteomes" id="UP000279259">
    <property type="component" value="Unassembled WGS sequence"/>
</dbReference>
<feature type="compositionally biased region" description="Basic and acidic residues" evidence="1">
    <location>
        <begin position="12"/>
        <end position="21"/>
    </location>
</feature>
<organism evidence="2 3">
    <name type="scientific">Saitozyma podzolica</name>
    <dbReference type="NCBI Taxonomy" id="1890683"/>
    <lineage>
        <taxon>Eukaryota</taxon>
        <taxon>Fungi</taxon>
        <taxon>Dikarya</taxon>
        <taxon>Basidiomycota</taxon>
        <taxon>Agaricomycotina</taxon>
        <taxon>Tremellomycetes</taxon>
        <taxon>Tremellales</taxon>
        <taxon>Trimorphomycetaceae</taxon>
        <taxon>Saitozyma</taxon>
    </lineage>
</organism>
<dbReference type="InterPro" id="IPR052358">
    <property type="entry name" value="Aro_Compnd_Degr_Hydrolases"/>
</dbReference>
<protein>
    <recommendedName>
        <fullName evidence="4">Amidohydrolase-related domain-containing protein</fullName>
    </recommendedName>
</protein>
<reference evidence="2 3" key="1">
    <citation type="submission" date="2018-11" db="EMBL/GenBank/DDBJ databases">
        <title>Genome sequence of Saitozyma podzolica DSM 27192.</title>
        <authorList>
            <person name="Aliyu H."/>
            <person name="Gorte O."/>
            <person name="Ochsenreither K."/>
        </authorList>
    </citation>
    <scope>NUCLEOTIDE SEQUENCE [LARGE SCALE GENOMIC DNA]</scope>
    <source>
        <strain evidence="2 3">DSM 27192</strain>
    </source>
</reference>
<name>A0A427YSX8_9TREE</name>
<evidence type="ECO:0000313" key="2">
    <source>
        <dbReference type="EMBL" id="RSH94121.1"/>
    </source>
</evidence>
<gene>
    <name evidence="2" type="ORF">EHS25_006775</name>
</gene>
<evidence type="ECO:0000313" key="3">
    <source>
        <dbReference type="Proteomes" id="UP000279259"/>
    </source>
</evidence>
<dbReference type="InterPro" id="IPR032466">
    <property type="entry name" value="Metal_Hydrolase"/>
</dbReference>
<proteinExistence type="predicted"/>
<evidence type="ECO:0000256" key="1">
    <source>
        <dbReference type="SAM" id="MobiDB-lite"/>
    </source>
</evidence>
<dbReference type="PANTHER" id="PTHR35563">
    <property type="entry name" value="BARREL METAL-DEPENDENT HYDROLASE, PUTATIVE (AFU_ORTHOLOGUE AFUA_1G16240)-RELATED"/>
    <property type="match status" value="1"/>
</dbReference>
<dbReference type="OrthoDB" id="2135488at2759"/>
<comment type="caution">
    <text evidence="2">The sequence shown here is derived from an EMBL/GenBank/DDBJ whole genome shotgun (WGS) entry which is preliminary data.</text>
</comment>
<dbReference type="EMBL" id="RSCD01000003">
    <property type="protein sequence ID" value="RSH94121.1"/>
    <property type="molecule type" value="Genomic_DNA"/>
</dbReference>
<dbReference type="Gene3D" id="3.20.20.140">
    <property type="entry name" value="Metal-dependent hydrolases"/>
    <property type="match status" value="1"/>
</dbReference>